<reference evidence="1 2" key="1">
    <citation type="submission" date="2018-11" db="EMBL/GenBank/DDBJ databases">
        <title>Rufibacter latericius sp. nov., isolated from water in Baiyang Lake.</title>
        <authorList>
            <person name="Yang Y."/>
        </authorList>
    </citation>
    <scope>NUCLEOTIDE SEQUENCE [LARGE SCALE GENOMIC DNA]</scope>
    <source>
        <strain evidence="1 2">R-22-1c-1</strain>
    </source>
</reference>
<name>A0A3M9MF51_9BACT</name>
<dbReference type="RefSeq" id="WP_123128211.1">
    <property type="nucleotide sequence ID" value="NZ_RJJD01000013.1"/>
</dbReference>
<organism evidence="1 2">
    <name type="scientific">Rufibacter latericius</name>
    <dbReference type="NCBI Taxonomy" id="2487040"/>
    <lineage>
        <taxon>Bacteria</taxon>
        <taxon>Pseudomonadati</taxon>
        <taxon>Bacteroidota</taxon>
        <taxon>Cytophagia</taxon>
        <taxon>Cytophagales</taxon>
        <taxon>Hymenobacteraceae</taxon>
        <taxon>Rufibacter</taxon>
    </lineage>
</organism>
<dbReference type="EMBL" id="RJJD01000013">
    <property type="protein sequence ID" value="RNI24124.1"/>
    <property type="molecule type" value="Genomic_DNA"/>
</dbReference>
<comment type="caution">
    <text evidence="1">The sequence shown here is derived from an EMBL/GenBank/DDBJ whole genome shotgun (WGS) entry which is preliminary data.</text>
</comment>
<protein>
    <submittedName>
        <fullName evidence="1">Uncharacterized protein</fullName>
    </submittedName>
</protein>
<keyword evidence="2" id="KW-1185">Reference proteome</keyword>
<dbReference type="AlphaFoldDB" id="A0A3M9MF51"/>
<evidence type="ECO:0000313" key="1">
    <source>
        <dbReference type="EMBL" id="RNI24124.1"/>
    </source>
</evidence>
<dbReference type="SUPFAM" id="SSF160387">
    <property type="entry name" value="NosL/MerB-like"/>
    <property type="match status" value="1"/>
</dbReference>
<dbReference type="PANTHER" id="PTHR41247:SF1">
    <property type="entry name" value="HTH-TYPE TRANSCRIPTIONAL REPRESSOR YCNK"/>
    <property type="match status" value="1"/>
</dbReference>
<gene>
    <name evidence="1" type="ORF">EFB08_17270</name>
</gene>
<dbReference type="InterPro" id="IPR008719">
    <property type="entry name" value="N2O_reductase_NosL"/>
</dbReference>
<dbReference type="PROSITE" id="PS51257">
    <property type="entry name" value="PROKAR_LIPOPROTEIN"/>
    <property type="match status" value="1"/>
</dbReference>
<dbReference type="Pfam" id="PF05573">
    <property type="entry name" value="NosL"/>
    <property type="match status" value="1"/>
</dbReference>
<dbReference type="PANTHER" id="PTHR41247">
    <property type="entry name" value="HTH-TYPE TRANSCRIPTIONAL REPRESSOR YCNK"/>
    <property type="match status" value="1"/>
</dbReference>
<dbReference type="OrthoDB" id="9792749at2"/>
<accession>A0A3M9MF51</accession>
<proteinExistence type="predicted"/>
<sequence length="155" mass="16997">MKQIFSLPYGWLVPAVLLLTACSTEPKPVPYGNANCTHCSMTITDVRYGAELVNDKGKPSFFDAVECLAAYVNRKPEEGRKASFLMVTDFSNPTELIPVNSAHFVRSAALPSPMGMNLLAVSTQEAARKIQQEQGAELLTWGQVLAIVKNDEKLH</sequence>
<evidence type="ECO:0000313" key="2">
    <source>
        <dbReference type="Proteomes" id="UP000272117"/>
    </source>
</evidence>
<dbReference type="Proteomes" id="UP000272117">
    <property type="component" value="Unassembled WGS sequence"/>
</dbReference>